<dbReference type="Proteomes" id="UP001165135">
    <property type="component" value="Unassembled WGS sequence"/>
</dbReference>
<dbReference type="GO" id="GO:0022857">
    <property type="term" value="F:transmembrane transporter activity"/>
    <property type="evidence" value="ECO:0007669"/>
    <property type="project" value="InterPro"/>
</dbReference>
<evidence type="ECO:0000256" key="4">
    <source>
        <dbReference type="ARBA" id="ARBA00022989"/>
    </source>
</evidence>
<feature type="transmembrane region" description="Helical" evidence="6">
    <location>
        <begin position="70"/>
        <end position="90"/>
    </location>
</feature>
<evidence type="ECO:0000313" key="9">
    <source>
        <dbReference type="Proteomes" id="UP001165135"/>
    </source>
</evidence>
<dbReference type="CDD" id="cd06173">
    <property type="entry name" value="MFS_MefA_like"/>
    <property type="match status" value="1"/>
</dbReference>
<keyword evidence="3 6" id="KW-0812">Transmembrane</keyword>
<feature type="transmembrane region" description="Helical" evidence="6">
    <location>
        <begin position="371"/>
        <end position="391"/>
    </location>
</feature>
<dbReference type="EMBL" id="BSTJ01000020">
    <property type="protein sequence ID" value="GLY81602.1"/>
    <property type="molecule type" value="Genomic_DNA"/>
</dbReference>
<feature type="transmembrane region" description="Helical" evidence="6">
    <location>
        <begin position="347"/>
        <end position="365"/>
    </location>
</feature>
<accession>A0A9W6RWW3</accession>
<dbReference type="Gene3D" id="1.20.1250.20">
    <property type="entry name" value="MFS general substrate transporter like domains"/>
    <property type="match status" value="1"/>
</dbReference>
<feature type="transmembrane region" description="Helical" evidence="6">
    <location>
        <begin position="163"/>
        <end position="182"/>
    </location>
</feature>
<dbReference type="SUPFAM" id="SSF103473">
    <property type="entry name" value="MFS general substrate transporter"/>
    <property type="match status" value="1"/>
</dbReference>
<keyword evidence="4 6" id="KW-1133">Transmembrane helix</keyword>
<keyword evidence="5 6" id="KW-0472">Membrane</keyword>
<name>A0A9W6RWW3_9ACTN</name>
<gene>
    <name evidence="8" type="ORF">Airi01_098690</name>
</gene>
<comment type="caution">
    <text evidence="8">The sequence shown here is derived from an EMBL/GenBank/DDBJ whole genome shotgun (WGS) entry which is preliminary data.</text>
</comment>
<dbReference type="GO" id="GO:0005886">
    <property type="term" value="C:plasma membrane"/>
    <property type="evidence" value="ECO:0007669"/>
    <property type="project" value="UniProtKB-SubCell"/>
</dbReference>
<sequence>MRWRDFTLLWSASAASQFGGMCAATANPLLALVLTHSPVFAGYVGAASTIPALLMYLPAGWFVDRFNRRLLMFVGQLGRLAACALVVYALGFGSHPKPVLIVASLCEGSFLVLYSAAEITAVQRVVNPAELPSALAMNEARGHLAFMAGKPLGGFLFGQRESYPYYVNLLASLWSLVALLMMDKTNYQPQGADQPANTRPRISLFDGLKMVILNSFLRTVVVVCSVGNFLFQTVLLLLVVLAEQQHLSSARIGVLLATSGVGGLIGSVAAPSVGKHVRDERNIIKVCVVAWAALTFIVAVSAQPVVGLGAWGGLSVTGGFLNVAIVNHQTKQVPEHLLGRVIGINRFLTSGAVPLGALSAGYIVAELQPRAAAWFVFGAIVLTAFAVPLLIRPGRWLPARTVARIKKRLAPEEIREPVAVP</sequence>
<organism evidence="8 9">
    <name type="scientific">Actinoallomurus iriomotensis</name>
    <dbReference type="NCBI Taxonomy" id="478107"/>
    <lineage>
        <taxon>Bacteria</taxon>
        <taxon>Bacillati</taxon>
        <taxon>Actinomycetota</taxon>
        <taxon>Actinomycetes</taxon>
        <taxon>Streptosporangiales</taxon>
        <taxon>Thermomonosporaceae</taxon>
        <taxon>Actinoallomurus</taxon>
    </lineage>
</organism>
<dbReference type="InterPro" id="IPR011701">
    <property type="entry name" value="MFS"/>
</dbReference>
<dbReference type="AlphaFoldDB" id="A0A9W6RWW3"/>
<feature type="transmembrane region" description="Helical" evidence="6">
    <location>
        <begin position="308"/>
        <end position="326"/>
    </location>
</feature>
<dbReference type="InterPro" id="IPR020846">
    <property type="entry name" value="MFS_dom"/>
</dbReference>
<feature type="transmembrane region" description="Helical" evidence="6">
    <location>
        <begin position="283"/>
        <end position="302"/>
    </location>
</feature>
<evidence type="ECO:0000256" key="3">
    <source>
        <dbReference type="ARBA" id="ARBA00022692"/>
    </source>
</evidence>
<evidence type="ECO:0000256" key="5">
    <source>
        <dbReference type="ARBA" id="ARBA00023136"/>
    </source>
</evidence>
<proteinExistence type="predicted"/>
<evidence type="ECO:0000256" key="2">
    <source>
        <dbReference type="ARBA" id="ARBA00022475"/>
    </source>
</evidence>
<dbReference type="PANTHER" id="PTHR23513:SF6">
    <property type="entry name" value="MAJOR FACILITATOR SUPERFAMILY ASSOCIATED DOMAIN-CONTAINING PROTEIN"/>
    <property type="match status" value="1"/>
</dbReference>
<feature type="transmembrane region" description="Helical" evidence="6">
    <location>
        <begin position="40"/>
        <end position="63"/>
    </location>
</feature>
<reference evidence="8" key="1">
    <citation type="submission" date="2023-03" db="EMBL/GenBank/DDBJ databases">
        <title>Actinoallomurus iriomotensis NBRC 103681.</title>
        <authorList>
            <person name="Ichikawa N."/>
            <person name="Sato H."/>
            <person name="Tonouchi N."/>
        </authorList>
    </citation>
    <scope>NUCLEOTIDE SEQUENCE</scope>
    <source>
        <strain evidence="8">NBRC 103681</strain>
    </source>
</reference>
<evidence type="ECO:0000256" key="6">
    <source>
        <dbReference type="SAM" id="Phobius"/>
    </source>
</evidence>
<comment type="subcellular location">
    <subcellularLocation>
        <location evidence="1">Cell membrane</location>
        <topology evidence="1">Multi-pass membrane protein</topology>
    </subcellularLocation>
</comment>
<evidence type="ECO:0000256" key="1">
    <source>
        <dbReference type="ARBA" id="ARBA00004651"/>
    </source>
</evidence>
<feature type="transmembrane region" description="Helical" evidence="6">
    <location>
        <begin position="216"/>
        <end position="240"/>
    </location>
</feature>
<dbReference type="PANTHER" id="PTHR23513">
    <property type="entry name" value="INTEGRAL MEMBRANE EFFLUX PROTEIN-RELATED"/>
    <property type="match status" value="1"/>
</dbReference>
<dbReference type="PROSITE" id="PS50850">
    <property type="entry name" value="MFS"/>
    <property type="match status" value="1"/>
</dbReference>
<dbReference type="Pfam" id="PF07690">
    <property type="entry name" value="MFS_1"/>
    <property type="match status" value="1"/>
</dbReference>
<evidence type="ECO:0000313" key="8">
    <source>
        <dbReference type="EMBL" id="GLY81602.1"/>
    </source>
</evidence>
<dbReference type="RefSeq" id="WP_285636264.1">
    <property type="nucleotide sequence ID" value="NZ_BSTJ01000020.1"/>
</dbReference>
<keyword evidence="2" id="KW-1003">Cell membrane</keyword>
<dbReference type="InterPro" id="IPR036259">
    <property type="entry name" value="MFS_trans_sf"/>
</dbReference>
<protein>
    <submittedName>
        <fullName evidence="8">MFS transporter</fullName>
    </submittedName>
</protein>
<feature type="domain" description="Major facilitator superfamily (MFS) profile" evidence="7">
    <location>
        <begin position="1"/>
        <end position="396"/>
    </location>
</feature>
<evidence type="ECO:0000259" key="7">
    <source>
        <dbReference type="PROSITE" id="PS50850"/>
    </source>
</evidence>
<feature type="transmembrane region" description="Helical" evidence="6">
    <location>
        <begin position="252"/>
        <end position="271"/>
    </location>
</feature>